<keyword evidence="1" id="KW-0732">Signal</keyword>
<name>A0A8R7QVW7_TRIUA</name>
<reference evidence="2" key="3">
    <citation type="submission" date="2022-06" db="UniProtKB">
        <authorList>
            <consortium name="EnsemblPlants"/>
        </authorList>
    </citation>
    <scope>IDENTIFICATION</scope>
</reference>
<organism evidence="2 3">
    <name type="scientific">Triticum urartu</name>
    <name type="common">Red wild einkorn</name>
    <name type="synonym">Crithodium urartu</name>
    <dbReference type="NCBI Taxonomy" id="4572"/>
    <lineage>
        <taxon>Eukaryota</taxon>
        <taxon>Viridiplantae</taxon>
        <taxon>Streptophyta</taxon>
        <taxon>Embryophyta</taxon>
        <taxon>Tracheophyta</taxon>
        <taxon>Spermatophyta</taxon>
        <taxon>Magnoliopsida</taxon>
        <taxon>Liliopsida</taxon>
        <taxon>Poales</taxon>
        <taxon>Poaceae</taxon>
        <taxon>BOP clade</taxon>
        <taxon>Pooideae</taxon>
        <taxon>Triticodae</taxon>
        <taxon>Triticeae</taxon>
        <taxon>Triticinae</taxon>
        <taxon>Triticum</taxon>
    </lineage>
</organism>
<reference evidence="2" key="2">
    <citation type="submission" date="2018-03" db="EMBL/GenBank/DDBJ databases">
        <title>The Triticum urartu genome reveals the dynamic nature of wheat genome evolution.</title>
        <authorList>
            <person name="Ling H."/>
            <person name="Ma B."/>
            <person name="Shi X."/>
            <person name="Liu H."/>
            <person name="Dong L."/>
            <person name="Sun H."/>
            <person name="Cao Y."/>
            <person name="Gao Q."/>
            <person name="Zheng S."/>
            <person name="Li Y."/>
            <person name="Yu Y."/>
            <person name="Du H."/>
            <person name="Qi M."/>
            <person name="Li Y."/>
            <person name="Yu H."/>
            <person name="Cui Y."/>
            <person name="Wang N."/>
            <person name="Chen C."/>
            <person name="Wu H."/>
            <person name="Zhao Y."/>
            <person name="Zhang J."/>
            <person name="Li Y."/>
            <person name="Zhou W."/>
            <person name="Zhang B."/>
            <person name="Hu W."/>
            <person name="Eijk M."/>
            <person name="Tang J."/>
            <person name="Witsenboer H."/>
            <person name="Zhao S."/>
            <person name="Li Z."/>
            <person name="Zhang A."/>
            <person name="Wang D."/>
            <person name="Liang C."/>
        </authorList>
    </citation>
    <scope>NUCLEOTIDE SEQUENCE [LARGE SCALE GENOMIC DNA]</scope>
    <source>
        <strain evidence="2">cv. G1812</strain>
    </source>
</reference>
<sequence length="69" mass="7816">MVLTKRNAWVVCLLVLVVMATTLPLSAAKEKRCYDMIDCYDQRCREYCFAAGIGETGHCRFTVECCCNV</sequence>
<feature type="signal peptide" evidence="1">
    <location>
        <begin position="1"/>
        <end position="28"/>
    </location>
</feature>
<proteinExistence type="predicted"/>
<accession>A0A8R7QVW7</accession>
<dbReference type="AlphaFoldDB" id="A0A8R7QVW7"/>
<dbReference type="EnsemblPlants" id="TuG1812G0700000405.01.T01">
    <property type="protein sequence ID" value="TuG1812G0700000405.01.T01"/>
    <property type="gene ID" value="TuG1812G0700000405.01"/>
</dbReference>
<dbReference type="Gramene" id="TuG1812G0700000405.01.T01">
    <property type="protein sequence ID" value="TuG1812G0700000405.01.T01"/>
    <property type="gene ID" value="TuG1812G0700000405.01"/>
</dbReference>
<evidence type="ECO:0000256" key="1">
    <source>
        <dbReference type="SAM" id="SignalP"/>
    </source>
</evidence>
<reference evidence="3" key="1">
    <citation type="journal article" date="2013" name="Nature">
        <title>Draft genome of the wheat A-genome progenitor Triticum urartu.</title>
        <authorList>
            <person name="Ling H.Q."/>
            <person name="Zhao S."/>
            <person name="Liu D."/>
            <person name="Wang J."/>
            <person name="Sun H."/>
            <person name="Zhang C."/>
            <person name="Fan H."/>
            <person name="Li D."/>
            <person name="Dong L."/>
            <person name="Tao Y."/>
            <person name="Gao C."/>
            <person name="Wu H."/>
            <person name="Li Y."/>
            <person name="Cui Y."/>
            <person name="Guo X."/>
            <person name="Zheng S."/>
            <person name="Wang B."/>
            <person name="Yu K."/>
            <person name="Liang Q."/>
            <person name="Yang W."/>
            <person name="Lou X."/>
            <person name="Chen J."/>
            <person name="Feng M."/>
            <person name="Jian J."/>
            <person name="Zhang X."/>
            <person name="Luo G."/>
            <person name="Jiang Y."/>
            <person name="Liu J."/>
            <person name="Wang Z."/>
            <person name="Sha Y."/>
            <person name="Zhang B."/>
            <person name="Wu H."/>
            <person name="Tang D."/>
            <person name="Shen Q."/>
            <person name="Xue P."/>
            <person name="Zou S."/>
            <person name="Wang X."/>
            <person name="Liu X."/>
            <person name="Wang F."/>
            <person name="Yang Y."/>
            <person name="An X."/>
            <person name="Dong Z."/>
            <person name="Zhang K."/>
            <person name="Zhang X."/>
            <person name="Luo M.C."/>
            <person name="Dvorak J."/>
            <person name="Tong Y."/>
            <person name="Wang J."/>
            <person name="Yang H."/>
            <person name="Li Z."/>
            <person name="Wang D."/>
            <person name="Zhang A."/>
            <person name="Wang J."/>
        </authorList>
    </citation>
    <scope>NUCLEOTIDE SEQUENCE</scope>
    <source>
        <strain evidence="3">cv. G1812</strain>
    </source>
</reference>
<evidence type="ECO:0000313" key="3">
    <source>
        <dbReference type="Proteomes" id="UP000015106"/>
    </source>
</evidence>
<dbReference type="Proteomes" id="UP000015106">
    <property type="component" value="Chromosome 7"/>
</dbReference>
<keyword evidence="3" id="KW-1185">Reference proteome</keyword>
<evidence type="ECO:0000313" key="2">
    <source>
        <dbReference type="EnsemblPlants" id="TuG1812G0700000405.01.T01"/>
    </source>
</evidence>
<protein>
    <submittedName>
        <fullName evidence="2">Uncharacterized protein</fullName>
    </submittedName>
</protein>
<feature type="chain" id="PRO_5035906806" evidence="1">
    <location>
        <begin position="29"/>
        <end position="69"/>
    </location>
</feature>